<evidence type="ECO:0000313" key="7">
    <source>
        <dbReference type="Proteomes" id="UP000020218"/>
    </source>
</evidence>
<dbReference type="Proteomes" id="UP000020218">
    <property type="component" value="Unassembled WGS sequence"/>
</dbReference>
<dbReference type="GO" id="GO:0003676">
    <property type="term" value="F:nucleic acid binding"/>
    <property type="evidence" value="ECO:0007669"/>
    <property type="project" value="InterPro"/>
</dbReference>
<evidence type="ECO:0000259" key="4">
    <source>
        <dbReference type="PROSITE" id="PS51192"/>
    </source>
</evidence>
<dbReference type="GO" id="GO:0005524">
    <property type="term" value="F:ATP binding"/>
    <property type="evidence" value="ECO:0007669"/>
    <property type="project" value="UniProtKB-KW"/>
</dbReference>
<gene>
    <name evidence="6" type="primary">rapA_2</name>
    <name evidence="6" type="ORF">AW08_03251</name>
</gene>
<dbReference type="GO" id="GO:0016787">
    <property type="term" value="F:hydrolase activity"/>
    <property type="evidence" value="ECO:0007669"/>
    <property type="project" value="UniProtKB-KW"/>
</dbReference>
<evidence type="ECO:0000256" key="3">
    <source>
        <dbReference type="ARBA" id="ARBA00022840"/>
    </source>
</evidence>
<dbReference type="EC" id="3.6.4.-" evidence="6"/>
<dbReference type="Gene3D" id="3.40.50.10810">
    <property type="entry name" value="Tandem AAA-ATPase domain"/>
    <property type="match status" value="1"/>
</dbReference>
<dbReference type="InterPro" id="IPR001650">
    <property type="entry name" value="Helicase_C-like"/>
</dbReference>
<keyword evidence="3" id="KW-0067">ATP-binding</keyword>
<dbReference type="InterPro" id="IPR011545">
    <property type="entry name" value="DEAD/DEAH_box_helicase_dom"/>
</dbReference>
<reference evidence="6" key="1">
    <citation type="submission" date="2014-02" db="EMBL/GenBank/DDBJ databases">
        <title>Expanding our view of genomic diversity in Candidatus Accumulibacter clades.</title>
        <authorList>
            <person name="Skennerton C.T."/>
            <person name="Barr J.J."/>
            <person name="Slater F.R."/>
            <person name="Bond P.L."/>
            <person name="Tyson G.W."/>
        </authorList>
    </citation>
    <scope>NUCLEOTIDE SEQUENCE [LARGE SCALE GENOMIC DNA]</scope>
</reference>
<dbReference type="SUPFAM" id="SSF52540">
    <property type="entry name" value="P-loop containing nucleoside triphosphate hydrolases"/>
    <property type="match status" value="1"/>
</dbReference>
<dbReference type="AlphaFoldDB" id="A0A011NL23"/>
<feature type="domain" description="Helicase ATP-binding" evidence="4">
    <location>
        <begin position="85"/>
        <end position="230"/>
    </location>
</feature>
<dbReference type="SMART" id="SM00487">
    <property type="entry name" value="DEXDc"/>
    <property type="match status" value="1"/>
</dbReference>
<evidence type="ECO:0000256" key="2">
    <source>
        <dbReference type="ARBA" id="ARBA00022801"/>
    </source>
</evidence>
<proteinExistence type="predicted"/>
<dbReference type="SMART" id="SM00490">
    <property type="entry name" value="HELICc"/>
    <property type="match status" value="1"/>
</dbReference>
<dbReference type="PATRIC" id="fig|1454001.3.peg.3297"/>
<keyword evidence="1" id="KW-0547">Nucleotide-binding</keyword>
<dbReference type="PANTHER" id="PTHR45766:SF6">
    <property type="entry name" value="SWI_SNF-RELATED MATRIX-ASSOCIATED ACTIN-DEPENDENT REGULATOR OF CHROMATIN SUBFAMILY A-LIKE PROTEIN 1"/>
    <property type="match status" value="1"/>
</dbReference>
<dbReference type="InterPro" id="IPR014001">
    <property type="entry name" value="Helicase_ATP-bd"/>
</dbReference>
<dbReference type="Gene3D" id="3.40.50.300">
    <property type="entry name" value="P-loop containing nucleotide triphosphate hydrolases"/>
    <property type="match status" value="1"/>
</dbReference>
<feature type="domain" description="Helicase C-terminal" evidence="5">
    <location>
        <begin position="435"/>
        <end position="595"/>
    </location>
</feature>
<dbReference type="STRING" id="1454001.AW08_03251"/>
<dbReference type="PANTHER" id="PTHR45766">
    <property type="entry name" value="DNA ANNEALING HELICASE AND ENDONUCLEASE ZRANB3 FAMILY MEMBER"/>
    <property type="match status" value="1"/>
</dbReference>
<organism evidence="6 7">
    <name type="scientific">Candidatus Accumulibacter adjunctus</name>
    <dbReference type="NCBI Taxonomy" id="1454001"/>
    <lineage>
        <taxon>Bacteria</taxon>
        <taxon>Pseudomonadati</taxon>
        <taxon>Pseudomonadota</taxon>
        <taxon>Betaproteobacteria</taxon>
        <taxon>Candidatus Accumulibacter</taxon>
    </lineage>
</organism>
<keyword evidence="2 6" id="KW-0378">Hydrolase</keyword>
<sequence>MAQVRFANHDDRILPTEALQVRWDHPVADPCAFLAERITESPAFAEARTRFARTMICQRGACGGMSGLISSVIALEPHQVEVVRRVLRDPVQRYLLADEVGLGKTIEAGVLMRQYVLDDPDGHRILILAPPALVVQWQRELRARFLLGYALEGSIQVLSLNAAPERLLEQVRWAGMLVVDEAHHLSRNPVLYQTLREAITIAPRLLLLSATPALHNERGFLEMLHLLDPDVFPLSDEAAFRKRIEHRQGLAEAVAGLVPENLLQLDVFLDDLAARFPDDDGLRGLMDPVRAIAQALPDESDPVLAEALSALRAHLTETYRLDRRILRNRRRDLSFLTPKRAGLTRIPYHCVATARLVQTIETWRTGAAASVYGREESMEAQVLGDCCHQVVAALLTDPASIADLTGSGAVCAPVADEALDELAPAAREVQQSEERMRALLAVVKQELQGNVKLVIFCTIPSIADAIAGFLANALPEPVDRHRPAIGDADEEQPWERFCSQTDHRVLVCDAAAEEGLNLQGGAKVVIHYDLPLAPNRIEQRLGRTDRYGSADPIRSIALCCADDPYATAWADYLEQGLGVFQRSIASLQYLIDDELRALTDVLLVEGIDALRTLTERTGGPKGTAARELRRIEDQDALDALSVTEDGGLADLDAVDGDWRKVAASLKGWLTDILQVETEPVPANGLHWFGYDPFRFCFRYPDRGQRTLIPMGRMLSVLLGLLDTDAPGANSRLLKTCWYSCRRPAAQSVDGLPEGLHLVRWGDELVDRIQRLMDLDDRGRAAALWRMVPDHVSLSGEVADLFLQFDFIVETDIDLVLRNADEPDEAPLRTALARRGDMALPPFYHRVWVDGDLSPVVDSALLERLEAPYLRAAAAGPYRDWNLNWERWPLVEGLGLPVMGAWREWLPRARQAAEAILHRDSNLAERCERAVADARQSDQGRFARLRARVRGHVGTDAAATLALLAREERIASGLYAGMRAPRVTLGTVVAVFLSAQPLVGQDA</sequence>
<dbReference type="Pfam" id="PF00271">
    <property type="entry name" value="Helicase_C"/>
    <property type="match status" value="1"/>
</dbReference>
<dbReference type="Pfam" id="PF00270">
    <property type="entry name" value="DEAD"/>
    <property type="match status" value="1"/>
</dbReference>
<evidence type="ECO:0000259" key="5">
    <source>
        <dbReference type="PROSITE" id="PS51194"/>
    </source>
</evidence>
<evidence type="ECO:0000313" key="6">
    <source>
        <dbReference type="EMBL" id="EXI65332.1"/>
    </source>
</evidence>
<keyword evidence="7" id="KW-1185">Reference proteome</keyword>
<evidence type="ECO:0000256" key="1">
    <source>
        <dbReference type="ARBA" id="ARBA00022741"/>
    </source>
</evidence>
<comment type="caution">
    <text evidence="6">The sequence shown here is derived from an EMBL/GenBank/DDBJ whole genome shotgun (WGS) entry which is preliminary data.</text>
</comment>
<dbReference type="NCBIfam" id="NF041062">
    <property type="entry name" value="DpdE"/>
    <property type="match status" value="1"/>
</dbReference>
<dbReference type="EMBL" id="JFAX01000024">
    <property type="protein sequence ID" value="EXI65332.1"/>
    <property type="molecule type" value="Genomic_DNA"/>
</dbReference>
<dbReference type="InterPro" id="IPR038718">
    <property type="entry name" value="SNF2-like_sf"/>
</dbReference>
<dbReference type="PROSITE" id="PS51192">
    <property type="entry name" value="HELICASE_ATP_BIND_1"/>
    <property type="match status" value="1"/>
</dbReference>
<name>A0A011NL23_9PROT</name>
<accession>A0A011NL23</accession>
<protein>
    <submittedName>
        <fullName evidence="6">RNA polymerase-associated protein RapA</fullName>
        <ecNumber evidence="6">3.6.4.-</ecNumber>
    </submittedName>
</protein>
<dbReference type="InterPro" id="IPR027417">
    <property type="entry name" value="P-loop_NTPase"/>
</dbReference>
<dbReference type="PROSITE" id="PS51194">
    <property type="entry name" value="HELICASE_CTER"/>
    <property type="match status" value="1"/>
</dbReference>